<dbReference type="AlphaFoldDB" id="A0A382LID5"/>
<proteinExistence type="predicted"/>
<feature type="non-terminal residue" evidence="1">
    <location>
        <position position="129"/>
    </location>
</feature>
<evidence type="ECO:0000313" key="1">
    <source>
        <dbReference type="EMBL" id="SVC36449.1"/>
    </source>
</evidence>
<name>A0A382LID5_9ZZZZ</name>
<feature type="non-terminal residue" evidence="1">
    <location>
        <position position="1"/>
    </location>
</feature>
<gene>
    <name evidence="1" type="ORF">METZ01_LOCUS289303</name>
</gene>
<dbReference type="EMBL" id="UINC01087241">
    <property type="protein sequence ID" value="SVC36449.1"/>
    <property type="molecule type" value="Genomic_DNA"/>
</dbReference>
<organism evidence="1">
    <name type="scientific">marine metagenome</name>
    <dbReference type="NCBI Taxonomy" id="408172"/>
    <lineage>
        <taxon>unclassified sequences</taxon>
        <taxon>metagenomes</taxon>
        <taxon>ecological metagenomes</taxon>
    </lineage>
</organism>
<sequence length="129" mass="14762">VGICLCNAGHWLRSASYCRFRFRPVDLCHHRRVLMGRHASANIFTNGRRLWDQGPGYHLWDNFHVPPVRRVRQRTAGGPALRHHRQLYLALCSGRCPFATGSDLSIQHQRTKVLVSVSDADPNARGRRL</sequence>
<reference evidence="1" key="1">
    <citation type="submission" date="2018-05" db="EMBL/GenBank/DDBJ databases">
        <authorList>
            <person name="Lanie J.A."/>
            <person name="Ng W.-L."/>
            <person name="Kazmierczak K.M."/>
            <person name="Andrzejewski T.M."/>
            <person name="Davidsen T.M."/>
            <person name="Wayne K.J."/>
            <person name="Tettelin H."/>
            <person name="Glass J.I."/>
            <person name="Rusch D."/>
            <person name="Podicherti R."/>
            <person name="Tsui H.-C.T."/>
            <person name="Winkler M.E."/>
        </authorList>
    </citation>
    <scope>NUCLEOTIDE SEQUENCE</scope>
</reference>
<accession>A0A382LID5</accession>
<protein>
    <submittedName>
        <fullName evidence="1">Uncharacterized protein</fullName>
    </submittedName>
</protein>